<feature type="transmembrane region" description="Helical" evidence="9">
    <location>
        <begin position="637"/>
        <end position="657"/>
    </location>
</feature>
<feature type="transmembrane region" description="Helical" evidence="9">
    <location>
        <begin position="402"/>
        <end position="422"/>
    </location>
</feature>
<keyword evidence="4 9" id="KW-0812">Transmembrane</keyword>
<comment type="similarity">
    <text evidence="2">Belongs to the amino acid-polyamine-organocation (APC) superfamily. YAT (TC 2.A.3.10) family.</text>
</comment>
<feature type="transmembrane region" description="Helical" evidence="9">
    <location>
        <begin position="290"/>
        <end position="313"/>
    </location>
</feature>
<dbReference type="InterPro" id="IPR050524">
    <property type="entry name" value="APC_YAT"/>
</dbReference>
<evidence type="ECO:0000256" key="4">
    <source>
        <dbReference type="ARBA" id="ARBA00022692"/>
    </source>
</evidence>
<dbReference type="PhylomeDB" id="A0A060TFL7"/>
<dbReference type="AlphaFoldDB" id="A0A060TFL7"/>
<feature type="transmembrane region" description="Helical" evidence="9">
    <location>
        <begin position="798"/>
        <end position="816"/>
    </location>
</feature>
<dbReference type="EMBL" id="HG937694">
    <property type="protein sequence ID" value="CDP37986.1"/>
    <property type="molecule type" value="Genomic_DNA"/>
</dbReference>
<feature type="transmembrane region" description="Helical" evidence="9">
    <location>
        <begin position="429"/>
        <end position="449"/>
    </location>
</feature>
<evidence type="ECO:0000256" key="1">
    <source>
        <dbReference type="ARBA" id="ARBA00004141"/>
    </source>
</evidence>
<dbReference type="InterPro" id="IPR004840">
    <property type="entry name" value="Amino_acid_permease_CS"/>
</dbReference>
<feature type="transmembrane region" description="Helical" evidence="9">
    <location>
        <begin position="319"/>
        <end position="341"/>
    </location>
</feature>
<dbReference type="GO" id="GO:0016020">
    <property type="term" value="C:membrane"/>
    <property type="evidence" value="ECO:0007669"/>
    <property type="project" value="UniProtKB-SubCell"/>
</dbReference>
<organism evidence="11">
    <name type="scientific">Blastobotrys adeninivorans</name>
    <name type="common">Yeast</name>
    <name type="synonym">Arxula adeninivorans</name>
    <dbReference type="NCBI Taxonomy" id="409370"/>
    <lineage>
        <taxon>Eukaryota</taxon>
        <taxon>Fungi</taxon>
        <taxon>Dikarya</taxon>
        <taxon>Ascomycota</taxon>
        <taxon>Saccharomycotina</taxon>
        <taxon>Dipodascomycetes</taxon>
        <taxon>Dipodascales</taxon>
        <taxon>Trichomonascaceae</taxon>
        <taxon>Blastobotrys</taxon>
    </lineage>
</organism>
<keyword evidence="3" id="KW-0813">Transport</keyword>
<evidence type="ECO:0000256" key="6">
    <source>
        <dbReference type="ARBA" id="ARBA00022989"/>
    </source>
</evidence>
<dbReference type="Gene3D" id="1.20.1740.10">
    <property type="entry name" value="Amino acid/polyamine transporter I"/>
    <property type="match status" value="1"/>
</dbReference>
<name>A0A060TFL7_BLAAD</name>
<keyword evidence="6 9" id="KW-1133">Transmembrane helix</keyword>
<feature type="domain" description="Amino acid permease/ SLC12A" evidence="10">
    <location>
        <begin position="289"/>
        <end position="819"/>
    </location>
</feature>
<dbReference type="PANTHER" id="PTHR43341:SF46">
    <property type="entry name" value="SPS-SENSOR COMPONENT SSY1"/>
    <property type="match status" value="1"/>
</dbReference>
<feature type="transmembrane region" description="Helical" evidence="9">
    <location>
        <begin position="551"/>
        <end position="572"/>
    </location>
</feature>
<proteinExistence type="inferred from homology"/>
<dbReference type="PANTHER" id="PTHR43341">
    <property type="entry name" value="AMINO ACID PERMEASE"/>
    <property type="match status" value="1"/>
</dbReference>
<feature type="compositionally biased region" description="Polar residues" evidence="8">
    <location>
        <begin position="26"/>
        <end position="42"/>
    </location>
</feature>
<feature type="transmembrane region" description="Helical" evidence="9">
    <location>
        <begin position="682"/>
        <end position="700"/>
    </location>
</feature>
<feature type="region of interest" description="Disordered" evidence="8">
    <location>
        <begin position="160"/>
        <end position="179"/>
    </location>
</feature>
<comment type="subcellular location">
    <subcellularLocation>
        <location evidence="1">Membrane</location>
        <topology evidence="1">Multi-pass membrane protein</topology>
    </subcellularLocation>
</comment>
<gene>
    <name evidence="11" type="ORF">GNLVRS02_ARAD1D24222g</name>
</gene>
<evidence type="ECO:0000256" key="9">
    <source>
        <dbReference type="SAM" id="Phobius"/>
    </source>
</evidence>
<dbReference type="InterPro" id="IPR004841">
    <property type="entry name" value="AA-permease/SLC12A_dom"/>
</dbReference>
<evidence type="ECO:0000256" key="5">
    <source>
        <dbReference type="ARBA" id="ARBA00022970"/>
    </source>
</evidence>
<dbReference type="PROSITE" id="PS00218">
    <property type="entry name" value="AMINO_ACID_PERMEASE_1"/>
    <property type="match status" value="1"/>
</dbReference>
<accession>A0A060TFL7</accession>
<evidence type="ECO:0000259" key="10">
    <source>
        <dbReference type="Pfam" id="PF00324"/>
    </source>
</evidence>
<protein>
    <submittedName>
        <fullName evidence="11">ARAD1D24222p</fullName>
    </submittedName>
</protein>
<evidence type="ECO:0000256" key="3">
    <source>
        <dbReference type="ARBA" id="ARBA00022448"/>
    </source>
</evidence>
<feature type="transmembrane region" description="Helical" evidence="9">
    <location>
        <begin position="362"/>
        <end position="382"/>
    </location>
</feature>
<evidence type="ECO:0000256" key="7">
    <source>
        <dbReference type="ARBA" id="ARBA00023136"/>
    </source>
</evidence>
<reference evidence="11" key="1">
    <citation type="submission" date="2014-02" db="EMBL/GenBank/DDBJ databases">
        <authorList>
            <person name="Genoscope - CEA"/>
        </authorList>
    </citation>
    <scope>NUCLEOTIDE SEQUENCE</scope>
    <source>
        <strain evidence="11">LS3</strain>
    </source>
</reference>
<reference evidence="11" key="2">
    <citation type="submission" date="2014-06" db="EMBL/GenBank/DDBJ databases">
        <title>The complete genome of Blastobotrys (Arxula) adeninivorans LS3 - a yeast of biotechnological interest.</title>
        <authorList>
            <person name="Kunze G."/>
            <person name="Gaillardin C."/>
            <person name="Czernicka M."/>
            <person name="Durrens P."/>
            <person name="Martin T."/>
            <person name="Boer E."/>
            <person name="Gabaldon T."/>
            <person name="Cruz J."/>
            <person name="Talla E."/>
            <person name="Marck C."/>
            <person name="Goffeau A."/>
            <person name="Barbe V."/>
            <person name="Baret P."/>
            <person name="Baronian K."/>
            <person name="Beier S."/>
            <person name="Bleykasten C."/>
            <person name="Bode R."/>
            <person name="Casaregola S."/>
            <person name="Despons L."/>
            <person name="Fairhead C."/>
            <person name="Giersberg M."/>
            <person name="Gierski P."/>
            <person name="Hahnel U."/>
            <person name="Hartmann A."/>
            <person name="Jankowska D."/>
            <person name="Jubin C."/>
            <person name="Jung P."/>
            <person name="Lafontaine I."/>
            <person name="Leh-Louis V."/>
            <person name="Lemaire M."/>
            <person name="Marcet-Houben M."/>
            <person name="Mascher M."/>
            <person name="Morel G."/>
            <person name="Richard G.-F."/>
            <person name="Riechen J."/>
            <person name="Sacerdot C."/>
            <person name="Sarkar A."/>
            <person name="Savel G."/>
            <person name="Schacherer J."/>
            <person name="Sherman D."/>
            <person name="Straub M.-L."/>
            <person name="Stein N."/>
            <person name="Thierry A."/>
            <person name="Trautwein-Schult A."/>
            <person name="Westhof E."/>
            <person name="Worch S."/>
            <person name="Dujon B."/>
            <person name="Souciet J.-L."/>
            <person name="Wincker P."/>
            <person name="Scholz U."/>
            <person name="Neuveglise N."/>
        </authorList>
    </citation>
    <scope>NUCLEOTIDE SEQUENCE</scope>
    <source>
        <strain evidence="11">LS3</strain>
    </source>
</reference>
<keyword evidence="5" id="KW-0029">Amino-acid transport</keyword>
<feature type="compositionally biased region" description="Basic and acidic residues" evidence="8">
    <location>
        <begin position="43"/>
        <end position="61"/>
    </location>
</feature>
<feature type="transmembrane region" description="Helical" evidence="9">
    <location>
        <begin position="766"/>
        <end position="786"/>
    </location>
</feature>
<dbReference type="Pfam" id="PF00324">
    <property type="entry name" value="AA_permease"/>
    <property type="match status" value="1"/>
</dbReference>
<feature type="transmembrane region" description="Helical" evidence="9">
    <location>
        <begin position="712"/>
        <end position="733"/>
    </location>
</feature>
<evidence type="ECO:0000256" key="8">
    <source>
        <dbReference type="SAM" id="MobiDB-lite"/>
    </source>
</evidence>
<dbReference type="GO" id="GO:0015171">
    <property type="term" value="F:amino acid transmembrane transporter activity"/>
    <property type="evidence" value="ECO:0007669"/>
    <property type="project" value="TreeGrafter"/>
</dbReference>
<sequence length="864" mass="95928">MLHQEQVVELQDLRDEGHLGSVGRSMGQSTRQSIGQSGSDRSYTSDRDPEAAESAIDHGTDLGDPGSSFGPDSHSGPSDGIPVVQIVDDAASSVCIDDYEVEYDNAMAVLRNGNSSNQELTDFELYNQRVARQVLVRERVQRRKRINGLRQVRIGSKQYANYFSPDPDDTADTGGADTYTPSHVLDSFNGRRQNQSYNRQLNIINGPFTYQGSQTRDVRSTIDEEGGQGVNAIQPSDEMSFVTMDVDMLDSDNEALLEDDEDDDDVDTELPHYYESKKPKLKRGLRARHVRVMAIGAGYGVGILLDTGLMLFICGPLGTLLGILAFGITMMCTTSCLGEMMSLVPTEMGLPDLMSRFVDKSFGFIIGLSYWACCTMALPAEITAASMMMTYFPELASPENNIIVWVTFFLAITCFSGVLHVRSFGQLQFVAGLILMILMIVYMILMIVLNVGSLGTQSSQLGFRYWTSSKSDYENGYIFGPFRPLFLLGFDAQDDGTLKSYGIGGNTGRFVQFVYAYTQAVFPFVGSEAAFMTVGEVRNPRKSLPAVTRRIFVRIIVFYCLAVFLVSLNVYAGDGRLAGLAYQIVSNNIPEDGQAVFPGGKGGCLSGHVAWNAYMGDSNSSPWIIAVQTVGECTLAAMMNGSFVAFALLAAISYLYAGSRTLYALSMSGAVPKMFSRCTDEGIPYVSVLFTSLFCLLSYLTVSQNATVVFAWLRALTTSAALIVYSGICLAFIRFFRALKLRQDITSSRRKDELYPYKSPFQPYTAYYGLATNFLLLIISGFNLFLRDQWGASQFISAYLYVFAAIIGYLVHRYITKSRLVPLRRMDLDTGRKELDRVGWEEDRVYSRSIMERLHHFLRRIKKD</sequence>
<feature type="region of interest" description="Disordered" evidence="8">
    <location>
        <begin position="1"/>
        <end position="82"/>
    </location>
</feature>
<keyword evidence="7 9" id="KW-0472">Membrane</keyword>
<evidence type="ECO:0000256" key="2">
    <source>
        <dbReference type="ARBA" id="ARBA00006983"/>
    </source>
</evidence>
<evidence type="ECO:0000313" key="11">
    <source>
        <dbReference type="EMBL" id="CDP37986.1"/>
    </source>
</evidence>